<name>A0A6I0F6G9_9FIRM</name>
<dbReference type="InterPro" id="IPR003786">
    <property type="entry name" value="FdhD"/>
</dbReference>
<dbReference type="GO" id="GO:0097163">
    <property type="term" value="F:sulfur carrier activity"/>
    <property type="evidence" value="ECO:0007669"/>
    <property type="project" value="UniProtKB-UniRule"/>
</dbReference>
<dbReference type="GO" id="GO:0006777">
    <property type="term" value="P:Mo-molybdopterin cofactor biosynthetic process"/>
    <property type="evidence" value="ECO:0007669"/>
    <property type="project" value="UniProtKB-UniRule"/>
</dbReference>
<comment type="caution">
    <text evidence="4">The sequence shown here is derived from an EMBL/GenBank/DDBJ whole genome shotgun (WGS) entry which is preliminary data.</text>
</comment>
<dbReference type="GO" id="GO:0016783">
    <property type="term" value="F:sulfurtransferase activity"/>
    <property type="evidence" value="ECO:0007669"/>
    <property type="project" value="InterPro"/>
</dbReference>
<dbReference type="Gene3D" id="3.40.140.10">
    <property type="entry name" value="Cytidine Deaminase, domain 2"/>
    <property type="match status" value="1"/>
</dbReference>
<accession>A0A6I0F6G9</accession>
<comment type="subcellular location">
    <subcellularLocation>
        <location evidence="3">Cytoplasm</location>
    </subcellularLocation>
</comment>
<organism evidence="4 5">
    <name type="scientific">Heliorestis acidaminivorans</name>
    <dbReference type="NCBI Taxonomy" id="553427"/>
    <lineage>
        <taxon>Bacteria</taxon>
        <taxon>Bacillati</taxon>
        <taxon>Bacillota</taxon>
        <taxon>Clostridia</taxon>
        <taxon>Eubacteriales</taxon>
        <taxon>Heliobacteriaceae</taxon>
        <taxon>Heliorestis</taxon>
    </lineage>
</organism>
<gene>
    <name evidence="3 4" type="primary">fdhD</name>
    <name evidence="4" type="ORF">F9B85_02535</name>
</gene>
<dbReference type="Proteomes" id="UP000468766">
    <property type="component" value="Unassembled WGS sequence"/>
</dbReference>
<evidence type="ECO:0000313" key="5">
    <source>
        <dbReference type="Proteomes" id="UP000468766"/>
    </source>
</evidence>
<comment type="function">
    <text evidence="3">Required for formate dehydrogenase (FDH) activity. Acts as a sulfur carrier protein that transfers sulfur from IscS to the molybdenum cofactor prior to its insertion into FDH.</text>
</comment>
<feature type="active site" description="Cysteine persulfide intermediate" evidence="3">
    <location>
        <position position="106"/>
    </location>
</feature>
<dbReference type="PANTHER" id="PTHR30592">
    <property type="entry name" value="FORMATE DEHYDROGENASE"/>
    <property type="match status" value="1"/>
</dbReference>
<dbReference type="Gene3D" id="3.10.20.10">
    <property type="match status" value="1"/>
</dbReference>
<evidence type="ECO:0000256" key="2">
    <source>
        <dbReference type="ARBA" id="ARBA00023150"/>
    </source>
</evidence>
<dbReference type="OrthoDB" id="9782042at2"/>
<dbReference type="RefSeq" id="WP_151618141.1">
    <property type="nucleotide sequence ID" value="NZ_WBXO01000001.1"/>
</dbReference>
<keyword evidence="2 3" id="KW-0501">Molybdenum cofactor biosynthesis</keyword>
<dbReference type="HAMAP" id="MF_00187">
    <property type="entry name" value="FdhD"/>
    <property type="match status" value="1"/>
</dbReference>
<dbReference type="InterPro" id="IPR016193">
    <property type="entry name" value="Cytidine_deaminase-like"/>
</dbReference>
<evidence type="ECO:0000256" key="3">
    <source>
        <dbReference type="HAMAP-Rule" id="MF_00187"/>
    </source>
</evidence>
<dbReference type="GO" id="GO:0005737">
    <property type="term" value="C:cytoplasm"/>
    <property type="evidence" value="ECO:0007669"/>
    <property type="project" value="UniProtKB-SubCell"/>
</dbReference>
<evidence type="ECO:0000313" key="4">
    <source>
        <dbReference type="EMBL" id="KAB2954572.1"/>
    </source>
</evidence>
<sequence length="270" mass="30312">MNKTKSYSITRLQQGGLLAEEVEDQLVREWPLTIYLNGQEIVTLLTTPEYIEDLAIGFLAAEGFIKKADQIKTLYSDEEKGQVFIEADVSKIAESTFMKRFITTGCGKGTTFYHIDDARQSQKKVTSSLQVEAKKILELMQKMQKMSQLYQETGGVHSAALCDEQDILLYREDVGRHNAVDKILGKCFTDKEPLHDKLLLTSGRISSEILTKVAKMAIPIIVSRSAPTDLAIEYAEQIGVTVLGFARGQRMNLYTHPSRIISRKEGSQEN</sequence>
<evidence type="ECO:0000256" key="1">
    <source>
        <dbReference type="ARBA" id="ARBA00022490"/>
    </source>
</evidence>
<dbReference type="AlphaFoldDB" id="A0A6I0F6G9"/>
<dbReference type="SUPFAM" id="SSF53927">
    <property type="entry name" value="Cytidine deaminase-like"/>
    <property type="match status" value="1"/>
</dbReference>
<keyword evidence="4" id="KW-0808">Transferase</keyword>
<dbReference type="EMBL" id="WBXO01000001">
    <property type="protein sequence ID" value="KAB2954572.1"/>
    <property type="molecule type" value="Genomic_DNA"/>
</dbReference>
<proteinExistence type="inferred from homology"/>
<feature type="binding site" evidence="3">
    <location>
        <begin position="245"/>
        <end position="250"/>
    </location>
    <ligand>
        <name>Mo-bis(molybdopterin guanine dinucleotide)</name>
        <dbReference type="ChEBI" id="CHEBI:60539"/>
    </ligand>
</feature>
<dbReference type="PIRSF" id="PIRSF015626">
    <property type="entry name" value="FdhD"/>
    <property type="match status" value="1"/>
</dbReference>
<dbReference type="Pfam" id="PF02634">
    <property type="entry name" value="FdhD-NarQ"/>
    <property type="match status" value="1"/>
</dbReference>
<keyword evidence="5" id="KW-1185">Reference proteome</keyword>
<reference evidence="4 5" key="1">
    <citation type="submission" date="2019-10" db="EMBL/GenBank/DDBJ databases">
        <title>Whole-genome sequence of the extremophile Heliorestis acidaminivorans DSM 24790.</title>
        <authorList>
            <person name="Kyndt J.A."/>
            <person name="Meyer T.E."/>
        </authorList>
    </citation>
    <scope>NUCLEOTIDE SEQUENCE [LARGE SCALE GENOMIC DNA]</scope>
    <source>
        <strain evidence="4 5">DSM 24790</strain>
    </source>
</reference>
<dbReference type="PANTHER" id="PTHR30592:SF1">
    <property type="entry name" value="SULFUR CARRIER PROTEIN FDHD"/>
    <property type="match status" value="1"/>
</dbReference>
<protein>
    <recommendedName>
        <fullName evidence="3">Sulfur carrier protein FdhD</fullName>
    </recommendedName>
</protein>
<keyword evidence="1 3" id="KW-0963">Cytoplasm</keyword>
<comment type="similarity">
    <text evidence="3">Belongs to the FdhD family.</text>
</comment>
<dbReference type="NCBIfam" id="TIGR00129">
    <property type="entry name" value="fdhD_narQ"/>
    <property type="match status" value="1"/>
</dbReference>